<evidence type="ECO:0000313" key="3">
    <source>
        <dbReference type="EMBL" id="MBB3896682.1"/>
    </source>
</evidence>
<dbReference type="RefSeq" id="WP_184381650.1">
    <property type="nucleotide sequence ID" value="NZ_JACIDJ010000001.1"/>
</dbReference>
<evidence type="ECO:0000256" key="2">
    <source>
        <dbReference type="SAM" id="SignalP"/>
    </source>
</evidence>
<reference evidence="3 4" key="1">
    <citation type="submission" date="2020-08" db="EMBL/GenBank/DDBJ databases">
        <title>Genomic Encyclopedia of Type Strains, Phase IV (KMG-IV): sequencing the most valuable type-strain genomes for metagenomic binning, comparative biology and taxonomic classification.</title>
        <authorList>
            <person name="Goeker M."/>
        </authorList>
    </citation>
    <scope>NUCLEOTIDE SEQUENCE [LARGE SCALE GENOMIC DNA]</scope>
    <source>
        <strain evidence="3 4">DSM 19979</strain>
    </source>
</reference>
<dbReference type="Proteomes" id="UP000553193">
    <property type="component" value="Unassembled WGS sequence"/>
</dbReference>
<feature type="compositionally biased region" description="Pro residues" evidence="1">
    <location>
        <begin position="202"/>
        <end position="215"/>
    </location>
</feature>
<proteinExistence type="predicted"/>
<organism evidence="3 4">
    <name type="scientific">Roseococcus suduntuyensis</name>
    <dbReference type="NCBI Taxonomy" id="455361"/>
    <lineage>
        <taxon>Bacteria</taxon>
        <taxon>Pseudomonadati</taxon>
        <taxon>Pseudomonadota</taxon>
        <taxon>Alphaproteobacteria</taxon>
        <taxon>Acetobacterales</taxon>
        <taxon>Roseomonadaceae</taxon>
        <taxon>Roseococcus</taxon>
    </lineage>
</organism>
<protein>
    <submittedName>
        <fullName evidence="3">Invasion protein IalB</fullName>
    </submittedName>
</protein>
<keyword evidence="2" id="KW-0732">Signal</keyword>
<sequence length="235" mass="24832">MTRVLAAPRRLLVLAGLASLCLGSAAQAQPRTQTTPLGRYGAWTVYAMVTPAGRDVCGMVASGAEGRRLHIQHVRNTNFILFQAHKASWTIPQGTRMQINMRIDQGAGWTAPQATGQGRSAHWTLRSGLSRFEAEFRNGSRLTLTFPQGNEPEWSVSLNGSSEAMARLVTCMRSHGNEPTQPFGGAPTPPGQPSQPFSAPAPSGPPSGPPGPDVPPGKAAPATQAPPLRGQPIGF</sequence>
<evidence type="ECO:0000313" key="4">
    <source>
        <dbReference type="Proteomes" id="UP000553193"/>
    </source>
</evidence>
<comment type="caution">
    <text evidence="3">The sequence shown here is derived from an EMBL/GenBank/DDBJ whole genome shotgun (WGS) entry which is preliminary data.</text>
</comment>
<name>A0A840A737_9PROT</name>
<feature type="signal peptide" evidence="2">
    <location>
        <begin position="1"/>
        <end position="28"/>
    </location>
</feature>
<feature type="region of interest" description="Disordered" evidence="1">
    <location>
        <begin position="174"/>
        <end position="235"/>
    </location>
</feature>
<gene>
    <name evidence="3" type="ORF">GGQ83_000108</name>
</gene>
<evidence type="ECO:0000256" key="1">
    <source>
        <dbReference type="SAM" id="MobiDB-lite"/>
    </source>
</evidence>
<feature type="chain" id="PRO_5033046494" evidence="2">
    <location>
        <begin position="29"/>
        <end position="235"/>
    </location>
</feature>
<keyword evidence="4" id="KW-1185">Reference proteome</keyword>
<accession>A0A840A737</accession>
<dbReference type="AlphaFoldDB" id="A0A840A737"/>
<dbReference type="EMBL" id="JACIDJ010000001">
    <property type="protein sequence ID" value="MBB3896682.1"/>
    <property type="molecule type" value="Genomic_DNA"/>
</dbReference>